<dbReference type="Proteomes" id="UP001180020">
    <property type="component" value="Unassembled WGS sequence"/>
</dbReference>
<reference evidence="1" key="2">
    <citation type="submission" date="2023-06" db="EMBL/GenBank/DDBJ databases">
        <authorList>
            <person name="Ma L."/>
            <person name="Liu K.-W."/>
            <person name="Li Z."/>
            <person name="Hsiao Y.-Y."/>
            <person name="Qi Y."/>
            <person name="Fu T."/>
            <person name="Tang G."/>
            <person name="Zhang D."/>
            <person name="Sun W.-H."/>
            <person name="Liu D.-K."/>
            <person name="Li Y."/>
            <person name="Chen G.-Z."/>
            <person name="Liu X.-D."/>
            <person name="Liao X.-Y."/>
            <person name="Jiang Y.-T."/>
            <person name="Yu X."/>
            <person name="Hao Y."/>
            <person name="Huang J."/>
            <person name="Zhao X.-W."/>
            <person name="Ke S."/>
            <person name="Chen Y.-Y."/>
            <person name="Wu W.-L."/>
            <person name="Hsu J.-L."/>
            <person name="Lin Y.-F."/>
            <person name="Huang M.-D."/>
            <person name="Li C.-Y."/>
            <person name="Huang L."/>
            <person name="Wang Z.-W."/>
            <person name="Zhao X."/>
            <person name="Zhong W.-Y."/>
            <person name="Peng D.-H."/>
            <person name="Ahmad S."/>
            <person name="Lan S."/>
            <person name="Zhang J.-S."/>
            <person name="Tsai W.-C."/>
            <person name="Van De Peer Y."/>
            <person name="Liu Z.-J."/>
        </authorList>
    </citation>
    <scope>NUCLEOTIDE SEQUENCE</scope>
    <source>
        <strain evidence="1">CP</strain>
        <tissue evidence="1">Leaves</tissue>
    </source>
</reference>
<sequence length="132" mass="15277">MLVYQRRRKIETRYVDSCNNTSMTFLGKRRGGQTDGGDIRALMPFVENAVWRQLMLKASGNGSEDMDEEKEDKIAVVVGCITVDTWVYEVPALKNMSKMHWFTKVQKLEVTFDLLFSLSFIVHRRNSHSLKV</sequence>
<reference evidence="1" key="1">
    <citation type="journal article" date="2023" name="Nat. Commun.">
        <title>Diploid and tetraploid genomes of Acorus and the evolution of monocots.</title>
        <authorList>
            <person name="Ma L."/>
            <person name="Liu K.W."/>
            <person name="Li Z."/>
            <person name="Hsiao Y.Y."/>
            <person name="Qi Y."/>
            <person name="Fu T."/>
            <person name="Tang G.D."/>
            <person name="Zhang D."/>
            <person name="Sun W.H."/>
            <person name="Liu D.K."/>
            <person name="Li Y."/>
            <person name="Chen G.Z."/>
            <person name="Liu X.D."/>
            <person name="Liao X.Y."/>
            <person name="Jiang Y.T."/>
            <person name="Yu X."/>
            <person name="Hao Y."/>
            <person name="Huang J."/>
            <person name="Zhao X.W."/>
            <person name="Ke S."/>
            <person name="Chen Y.Y."/>
            <person name="Wu W.L."/>
            <person name="Hsu J.L."/>
            <person name="Lin Y.F."/>
            <person name="Huang M.D."/>
            <person name="Li C.Y."/>
            <person name="Huang L."/>
            <person name="Wang Z.W."/>
            <person name="Zhao X."/>
            <person name="Zhong W.Y."/>
            <person name="Peng D.H."/>
            <person name="Ahmad S."/>
            <person name="Lan S."/>
            <person name="Zhang J.S."/>
            <person name="Tsai W.C."/>
            <person name="Van de Peer Y."/>
            <person name="Liu Z.J."/>
        </authorList>
    </citation>
    <scope>NUCLEOTIDE SEQUENCE</scope>
    <source>
        <strain evidence="1">CP</strain>
    </source>
</reference>
<evidence type="ECO:0000313" key="2">
    <source>
        <dbReference type="Proteomes" id="UP001180020"/>
    </source>
</evidence>
<organism evidence="1 2">
    <name type="scientific">Acorus calamus</name>
    <name type="common">Sweet flag</name>
    <dbReference type="NCBI Taxonomy" id="4465"/>
    <lineage>
        <taxon>Eukaryota</taxon>
        <taxon>Viridiplantae</taxon>
        <taxon>Streptophyta</taxon>
        <taxon>Embryophyta</taxon>
        <taxon>Tracheophyta</taxon>
        <taxon>Spermatophyta</taxon>
        <taxon>Magnoliopsida</taxon>
        <taxon>Liliopsida</taxon>
        <taxon>Acoraceae</taxon>
        <taxon>Acorus</taxon>
    </lineage>
</organism>
<gene>
    <name evidence="1" type="ORF">QJS10_CPA07g00020</name>
</gene>
<evidence type="ECO:0000313" key="1">
    <source>
        <dbReference type="EMBL" id="KAK1311971.1"/>
    </source>
</evidence>
<proteinExistence type="predicted"/>
<accession>A0AAV9EFP1</accession>
<protein>
    <submittedName>
        <fullName evidence="1">Uncharacterized protein</fullName>
    </submittedName>
</protein>
<comment type="caution">
    <text evidence="1">The sequence shown here is derived from an EMBL/GenBank/DDBJ whole genome shotgun (WGS) entry which is preliminary data.</text>
</comment>
<dbReference type="EMBL" id="JAUJYO010000007">
    <property type="protein sequence ID" value="KAK1311971.1"/>
    <property type="molecule type" value="Genomic_DNA"/>
</dbReference>
<keyword evidence="2" id="KW-1185">Reference proteome</keyword>
<dbReference type="AlphaFoldDB" id="A0AAV9EFP1"/>
<name>A0AAV9EFP1_ACOCL</name>